<dbReference type="CDD" id="cd11033">
    <property type="entry name" value="CYP142-like"/>
    <property type="match status" value="1"/>
</dbReference>
<gene>
    <name evidence="7" type="ORF">EDD29_3115</name>
</gene>
<organism evidence="7 8">
    <name type="scientific">Actinocorallia herbida</name>
    <dbReference type="NCBI Taxonomy" id="58109"/>
    <lineage>
        <taxon>Bacteria</taxon>
        <taxon>Bacillati</taxon>
        <taxon>Actinomycetota</taxon>
        <taxon>Actinomycetes</taxon>
        <taxon>Streptosporangiales</taxon>
        <taxon>Thermomonosporaceae</taxon>
        <taxon>Actinocorallia</taxon>
    </lineage>
</organism>
<evidence type="ECO:0000256" key="1">
    <source>
        <dbReference type="ARBA" id="ARBA00010617"/>
    </source>
</evidence>
<proteinExistence type="inferred from homology"/>
<name>A0A3N1CWA0_9ACTN</name>
<evidence type="ECO:0000313" key="8">
    <source>
        <dbReference type="Proteomes" id="UP000272400"/>
    </source>
</evidence>
<dbReference type="AlphaFoldDB" id="A0A3N1CWA0"/>
<keyword evidence="4" id="KW-0560">Oxidoreductase</keyword>
<evidence type="ECO:0000256" key="5">
    <source>
        <dbReference type="ARBA" id="ARBA00023004"/>
    </source>
</evidence>
<dbReference type="GO" id="GO:0005506">
    <property type="term" value="F:iron ion binding"/>
    <property type="evidence" value="ECO:0007669"/>
    <property type="project" value="InterPro"/>
</dbReference>
<dbReference type="GO" id="GO:0036199">
    <property type="term" value="F:cholest-4-en-3-one 26-monooxygenase activity"/>
    <property type="evidence" value="ECO:0007669"/>
    <property type="project" value="TreeGrafter"/>
</dbReference>
<evidence type="ECO:0000256" key="2">
    <source>
        <dbReference type="ARBA" id="ARBA00022617"/>
    </source>
</evidence>
<comment type="caution">
    <text evidence="7">The sequence shown here is derived from an EMBL/GenBank/DDBJ whole genome shotgun (WGS) entry which is preliminary data.</text>
</comment>
<accession>A0A3N1CWA0</accession>
<dbReference type="RefSeq" id="WP_246052786.1">
    <property type="nucleotide sequence ID" value="NZ_RJKE01000001.1"/>
</dbReference>
<keyword evidence="5" id="KW-0408">Iron</keyword>
<keyword evidence="2" id="KW-0349">Heme</keyword>
<dbReference type="InterPro" id="IPR036396">
    <property type="entry name" value="Cyt_P450_sf"/>
</dbReference>
<keyword evidence="6" id="KW-0503">Monooxygenase</keyword>
<comment type="similarity">
    <text evidence="1">Belongs to the cytochrome P450 family.</text>
</comment>
<dbReference type="GO" id="GO:0008395">
    <property type="term" value="F:steroid hydroxylase activity"/>
    <property type="evidence" value="ECO:0007669"/>
    <property type="project" value="TreeGrafter"/>
</dbReference>
<dbReference type="Gene3D" id="1.10.630.10">
    <property type="entry name" value="Cytochrome P450"/>
    <property type="match status" value="1"/>
</dbReference>
<dbReference type="EMBL" id="RJKE01000001">
    <property type="protein sequence ID" value="ROO85569.1"/>
    <property type="molecule type" value="Genomic_DNA"/>
</dbReference>
<protein>
    <submittedName>
        <fullName evidence="7">Cytochrome P450</fullName>
    </submittedName>
</protein>
<dbReference type="FunFam" id="1.10.630.10:FF:000018">
    <property type="entry name" value="Cytochrome P450 monooxygenase"/>
    <property type="match status" value="1"/>
</dbReference>
<dbReference type="SUPFAM" id="SSF48264">
    <property type="entry name" value="Cytochrome P450"/>
    <property type="match status" value="1"/>
</dbReference>
<dbReference type="PANTHER" id="PTHR46696:SF4">
    <property type="entry name" value="BIOTIN BIOSYNTHESIS CYTOCHROME P450"/>
    <property type="match status" value="1"/>
</dbReference>
<dbReference type="GO" id="GO:0006707">
    <property type="term" value="P:cholesterol catabolic process"/>
    <property type="evidence" value="ECO:0007669"/>
    <property type="project" value="TreeGrafter"/>
</dbReference>
<dbReference type="GO" id="GO:0020037">
    <property type="term" value="F:heme binding"/>
    <property type="evidence" value="ECO:0007669"/>
    <property type="project" value="InterPro"/>
</dbReference>
<evidence type="ECO:0000256" key="4">
    <source>
        <dbReference type="ARBA" id="ARBA00023002"/>
    </source>
</evidence>
<reference evidence="7 8" key="1">
    <citation type="submission" date="2018-11" db="EMBL/GenBank/DDBJ databases">
        <title>Sequencing the genomes of 1000 actinobacteria strains.</title>
        <authorList>
            <person name="Klenk H.-P."/>
        </authorList>
    </citation>
    <scope>NUCLEOTIDE SEQUENCE [LARGE SCALE GENOMIC DNA]</scope>
    <source>
        <strain evidence="7 8">DSM 44254</strain>
    </source>
</reference>
<dbReference type="PANTHER" id="PTHR46696">
    <property type="entry name" value="P450, PUTATIVE (EUROFUNG)-RELATED"/>
    <property type="match status" value="1"/>
</dbReference>
<evidence type="ECO:0000256" key="3">
    <source>
        <dbReference type="ARBA" id="ARBA00022723"/>
    </source>
</evidence>
<sequence length="438" mass="49130">MSAPAVPPELREFELTGMTFWTKPESFRMQAFAKMRQMAAMPFVPLVKIPFTKSAPGFYVVSRYADVLTASRNAELFSSEPASNTLMEMPLWASRFYGSMINMDDPEHARIRRVVSRAFSPRMLERLDDDLVRRAVRIVDDVIAEGPRDFVAQVAARLPIEIICDLMGIPDSYQDMILRHTNTILGYTDPEYNGMKSDDLDKPPGVADTLRGAYRIVKAGSDLFRLVRRLGRERVGSGGEDLITKLVTPNAEGESLTSQEIGSFFVLLVAAGNETTRNAIAHTLRLLTEHPGQRALLLEDFEGRIGGTIDEVLRYSPPVIQFRRNVTRDTELHGVRLKKGDIVVMVYPSANRDETVFTDPDVFDITRSPNPHVAFGAPGPHYCMGTHLAKREMTVLLRELLTRLPDVRMDGEPEFLASYFLNGIKRMPFAFTTPDASS</sequence>
<evidence type="ECO:0000256" key="6">
    <source>
        <dbReference type="ARBA" id="ARBA00023033"/>
    </source>
</evidence>
<dbReference type="Proteomes" id="UP000272400">
    <property type="component" value="Unassembled WGS sequence"/>
</dbReference>
<dbReference type="InterPro" id="IPR001128">
    <property type="entry name" value="Cyt_P450"/>
</dbReference>
<keyword evidence="8" id="KW-1185">Reference proteome</keyword>
<keyword evidence="3" id="KW-0479">Metal-binding</keyword>
<dbReference type="Pfam" id="PF00067">
    <property type="entry name" value="p450"/>
    <property type="match status" value="1"/>
</dbReference>
<dbReference type="InterPro" id="IPR002397">
    <property type="entry name" value="Cyt_P450_B"/>
</dbReference>
<dbReference type="PRINTS" id="PR00359">
    <property type="entry name" value="BP450"/>
</dbReference>
<evidence type="ECO:0000313" key="7">
    <source>
        <dbReference type="EMBL" id="ROO85569.1"/>
    </source>
</evidence>